<feature type="domain" description="Luciferase-like" evidence="2">
    <location>
        <begin position="13"/>
        <end position="225"/>
    </location>
</feature>
<dbReference type="KEGG" id="snw:BBN63_09695"/>
<evidence type="ECO:0000259" key="2">
    <source>
        <dbReference type="Pfam" id="PF00296"/>
    </source>
</evidence>
<keyword evidence="4" id="KW-1185">Reference proteome</keyword>
<dbReference type="EMBL" id="CP018047">
    <property type="protein sequence ID" value="AQU66478.1"/>
    <property type="molecule type" value="Genomic_DNA"/>
</dbReference>
<name>A0A1U9QQC4_STRNV</name>
<dbReference type="PANTHER" id="PTHR43244">
    <property type="match status" value="1"/>
</dbReference>
<dbReference type="SUPFAM" id="SSF51679">
    <property type="entry name" value="Bacterial luciferase-like"/>
    <property type="match status" value="1"/>
</dbReference>
<dbReference type="InterPro" id="IPR050564">
    <property type="entry name" value="F420-G6PD/mer"/>
</dbReference>
<dbReference type="RefSeq" id="WP_078075013.1">
    <property type="nucleotide sequence ID" value="NZ_CP018047.1"/>
</dbReference>
<dbReference type="OrthoDB" id="675245at2"/>
<reference evidence="3 4" key="1">
    <citation type="submission" date="2016-11" db="EMBL/GenBank/DDBJ databases">
        <title>Complete genome sequence of Streptomyces niveus SCSIO 3406.</title>
        <authorList>
            <person name="Zhu Q."/>
            <person name="Cheng W."/>
            <person name="Song Y."/>
            <person name="Li Q."/>
            <person name="Ju J."/>
        </authorList>
    </citation>
    <scope>NUCLEOTIDE SEQUENCE [LARGE SCALE GENOMIC DNA]</scope>
    <source>
        <strain evidence="3 4">SCSIO 3406</strain>
    </source>
</reference>
<evidence type="ECO:0000313" key="3">
    <source>
        <dbReference type="EMBL" id="AQU66478.1"/>
    </source>
</evidence>
<dbReference type="InterPro" id="IPR036661">
    <property type="entry name" value="Luciferase-like_sf"/>
</dbReference>
<dbReference type="GO" id="GO:0016705">
    <property type="term" value="F:oxidoreductase activity, acting on paired donors, with incorporation or reduction of molecular oxygen"/>
    <property type="evidence" value="ECO:0007669"/>
    <property type="project" value="InterPro"/>
</dbReference>
<accession>A0A1U9QQC4</accession>
<dbReference type="PANTHER" id="PTHR43244:SF1">
    <property type="entry name" value="5,10-METHYLENETETRAHYDROMETHANOPTERIN REDUCTASE"/>
    <property type="match status" value="1"/>
</dbReference>
<dbReference type="Gene3D" id="3.20.20.30">
    <property type="entry name" value="Luciferase-like domain"/>
    <property type="match status" value="1"/>
</dbReference>
<protein>
    <submittedName>
        <fullName evidence="3">Oxidoreductase</fullName>
    </submittedName>
</protein>
<dbReference type="Proteomes" id="UP000189677">
    <property type="component" value="Chromosome"/>
</dbReference>
<organism evidence="3 4">
    <name type="scientific">Streptomyces niveus</name>
    <name type="common">Streptomyces spheroides</name>
    <dbReference type="NCBI Taxonomy" id="193462"/>
    <lineage>
        <taxon>Bacteria</taxon>
        <taxon>Bacillati</taxon>
        <taxon>Actinomycetota</taxon>
        <taxon>Actinomycetes</taxon>
        <taxon>Kitasatosporales</taxon>
        <taxon>Streptomycetaceae</taxon>
        <taxon>Streptomyces</taxon>
    </lineage>
</organism>
<dbReference type="Pfam" id="PF00296">
    <property type="entry name" value="Bac_luciferase"/>
    <property type="match status" value="1"/>
</dbReference>
<evidence type="ECO:0000313" key="4">
    <source>
        <dbReference type="Proteomes" id="UP000189677"/>
    </source>
</evidence>
<keyword evidence="1" id="KW-0560">Oxidoreductase</keyword>
<proteinExistence type="predicted"/>
<gene>
    <name evidence="3" type="ORF">BBN63_09695</name>
</gene>
<dbReference type="CDD" id="cd01097">
    <property type="entry name" value="Tetrahydromethanopterin_reductase"/>
    <property type="match status" value="1"/>
</dbReference>
<dbReference type="AlphaFoldDB" id="A0A1U9QQC4"/>
<evidence type="ECO:0000256" key="1">
    <source>
        <dbReference type="ARBA" id="ARBA00023002"/>
    </source>
</evidence>
<dbReference type="InterPro" id="IPR011251">
    <property type="entry name" value="Luciferase-like_dom"/>
</dbReference>
<sequence length="292" mass="30735">MTVLGAVFRPQLPPERLRGIARTADEAGLDELWLWEDCFLESGIASASAALAWTERLRVGVGLLPVPLRNVALTAMEAATLHRLFPGRAVLGVGHGVQDWMAQTGSRVESPVTLLREHLLALRALLAGERVTTEGRYVKLDAVALDWPPPTVPAPPAVFAGATGPRTMRLTGEAADGTILTGGTTPDEVRRSRQLIAEGRESAGRTGHHPVVVYLHTATGPGGAERLRAELDATGLPHGVAGPAAAVAEAVQALVEAGADTVVLQPTPDEPDPEGFIRFTAAEVSPLVPRTE</sequence>